<accession>T1CU45</accession>
<feature type="non-terminal residue" evidence="1">
    <location>
        <position position="1"/>
    </location>
</feature>
<dbReference type="PANTHER" id="PTHR34614:SF2">
    <property type="entry name" value="TRANSPOSASE IS4-LIKE DOMAIN-CONTAINING PROTEIN"/>
    <property type="match status" value="1"/>
</dbReference>
<protein>
    <submittedName>
        <fullName evidence="1">Transposase IS4 family protein</fullName>
    </submittedName>
</protein>
<dbReference type="EMBL" id="AUZX01003724">
    <property type="protein sequence ID" value="EQD73125.1"/>
    <property type="molecule type" value="Genomic_DNA"/>
</dbReference>
<gene>
    <name evidence="1" type="ORF">B1A_05113</name>
</gene>
<comment type="caution">
    <text evidence="1">The sequence shown here is derived from an EMBL/GenBank/DDBJ whole genome shotgun (WGS) entry which is preliminary data.</text>
</comment>
<reference evidence="1" key="1">
    <citation type="submission" date="2013-08" db="EMBL/GenBank/DDBJ databases">
        <authorList>
            <person name="Mendez C."/>
            <person name="Richter M."/>
            <person name="Ferrer M."/>
            <person name="Sanchez J."/>
        </authorList>
    </citation>
    <scope>NUCLEOTIDE SEQUENCE</scope>
</reference>
<proteinExistence type="predicted"/>
<reference evidence="1" key="2">
    <citation type="journal article" date="2014" name="ISME J.">
        <title>Microbial stratification in low pH oxic and suboxic macroscopic growths along an acid mine drainage.</title>
        <authorList>
            <person name="Mendez-Garcia C."/>
            <person name="Mesa V."/>
            <person name="Sprenger R.R."/>
            <person name="Richter M."/>
            <person name="Diez M.S."/>
            <person name="Solano J."/>
            <person name="Bargiela R."/>
            <person name="Golyshina O.V."/>
            <person name="Manteca A."/>
            <person name="Ramos J.L."/>
            <person name="Gallego J.R."/>
            <person name="Llorente I."/>
            <person name="Martins Dos Santos V.A."/>
            <person name="Jensen O.N."/>
            <person name="Pelaez A.I."/>
            <person name="Sanchez J."/>
            <person name="Ferrer M."/>
        </authorList>
    </citation>
    <scope>NUCLEOTIDE SEQUENCE</scope>
</reference>
<dbReference type="AlphaFoldDB" id="T1CU45"/>
<sequence length="259" mass="30134">QANRDYLQQDQENYIIGEKLRGGSKKAARALSWPGRYHQVAENLQVKEVVLEDDRFVICYNPEQAVRDQAVRERMLKRLEVELEDSDQLSIEKRSELLGKLKTKPGLGRLLRVTKDGLLRVDRAAVKGESHLDGKYLVRSSDPTLTADEIALGYKQLLQVERGWRDMKTTLDLRPVYHRKEERIRAHIVLCWLALLLIRVAENRTQDTWRNLRHELERMHLVTLATDHGTVAQRSLLTPGQQAILQRLDIPEPPRFYDF</sequence>
<evidence type="ECO:0000313" key="1">
    <source>
        <dbReference type="EMBL" id="EQD73125.1"/>
    </source>
</evidence>
<organism evidence="1">
    <name type="scientific">mine drainage metagenome</name>
    <dbReference type="NCBI Taxonomy" id="410659"/>
    <lineage>
        <taxon>unclassified sequences</taxon>
        <taxon>metagenomes</taxon>
        <taxon>ecological metagenomes</taxon>
    </lineage>
</organism>
<dbReference type="InterPro" id="IPR012337">
    <property type="entry name" value="RNaseH-like_sf"/>
</dbReference>
<feature type="non-terminal residue" evidence="1">
    <location>
        <position position="259"/>
    </location>
</feature>
<name>T1CU45_9ZZZZ</name>
<dbReference type="SUPFAM" id="SSF53098">
    <property type="entry name" value="Ribonuclease H-like"/>
    <property type="match status" value="1"/>
</dbReference>
<dbReference type="PANTHER" id="PTHR34614">
    <property type="match status" value="1"/>
</dbReference>